<proteinExistence type="predicted"/>
<dbReference type="SUPFAM" id="SSF50494">
    <property type="entry name" value="Trypsin-like serine proteases"/>
    <property type="match status" value="1"/>
</dbReference>
<dbReference type="InterPro" id="IPR043504">
    <property type="entry name" value="Peptidase_S1_PA_chymotrypsin"/>
</dbReference>
<organism evidence="3">
    <name type="scientific">Graphocephala atropunctata</name>
    <dbReference type="NCBI Taxonomy" id="36148"/>
    <lineage>
        <taxon>Eukaryota</taxon>
        <taxon>Metazoa</taxon>
        <taxon>Ecdysozoa</taxon>
        <taxon>Arthropoda</taxon>
        <taxon>Hexapoda</taxon>
        <taxon>Insecta</taxon>
        <taxon>Pterygota</taxon>
        <taxon>Neoptera</taxon>
        <taxon>Paraneoptera</taxon>
        <taxon>Hemiptera</taxon>
        <taxon>Auchenorrhyncha</taxon>
        <taxon>Membracoidea</taxon>
        <taxon>Cicadellidae</taxon>
        <taxon>Cicadellinae</taxon>
        <taxon>Cicadellini</taxon>
        <taxon>Graphocephala</taxon>
    </lineage>
</organism>
<feature type="non-terminal residue" evidence="3">
    <location>
        <position position="312"/>
    </location>
</feature>
<evidence type="ECO:0000313" key="3">
    <source>
        <dbReference type="EMBL" id="JAT24326.1"/>
    </source>
</evidence>
<dbReference type="PROSITE" id="PS50240">
    <property type="entry name" value="TRYPSIN_DOM"/>
    <property type="match status" value="1"/>
</dbReference>
<dbReference type="EMBL" id="GEBQ01015651">
    <property type="protein sequence ID" value="JAT24326.1"/>
    <property type="molecule type" value="Transcribed_RNA"/>
</dbReference>
<dbReference type="PANTHER" id="PTHR24253:SF153">
    <property type="entry name" value="SERINE PROTEASE HEPSIN"/>
    <property type="match status" value="1"/>
</dbReference>
<feature type="domain" description="Peptidase S1" evidence="2">
    <location>
        <begin position="65"/>
        <end position="312"/>
    </location>
</feature>
<evidence type="ECO:0000256" key="1">
    <source>
        <dbReference type="ARBA" id="ARBA00023157"/>
    </source>
</evidence>
<dbReference type="GO" id="GO:0004252">
    <property type="term" value="F:serine-type endopeptidase activity"/>
    <property type="evidence" value="ECO:0007669"/>
    <property type="project" value="InterPro"/>
</dbReference>
<sequence length="312" mass="35321">LLFHIVRMKVETVIKVLAVQFGLASCCNPSYYDEKYTSHRNWRLLPIDTCGVQKSNYDLIVDRRVVAEEITGFGQNPWMVALHTFKSSIDSTTIAQTTTQQTTEKVQCRGSVINNKYILSGAHCIVPDERIYVTLGEYSSLDSETCNEKMCYCPRPTVLPVYRTCAHRPIVHLDIALIRLEISISFRNGYIRPICLPAFPKNRTYFDERILEAARLHPEKDSNSGLQVLKVPVVSQQNCEAMWEQILSDRFICAGGIKRRGLCKKDIGGPLVARFLLPDEQVPRRFIIGVASRINKTSVEPYCGNGVPDMFA</sequence>
<dbReference type="InterPro" id="IPR001314">
    <property type="entry name" value="Peptidase_S1A"/>
</dbReference>
<dbReference type="Gene3D" id="2.40.10.10">
    <property type="entry name" value="Trypsin-like serine proteases"/>
    <property type="match status" value="2"/>
</dbReference>
<accession>A0A1B6LKX1</accession>
<reference evidence="3" key="1">
    <citation type="submission" date="2015-11" db="EMBL/GenBank/DDBJ databases">
        <title>De novo transcriptome assembly of four potential Pierce s Disease insect vectors from Arizona vineyards.</title>
        <authorList>
            <person name="Tassone E.E."/>
        </authorList>
    </citation>
    <scope>NUCLEOTIDE SEQUENCE</scope>
</reference>
<dbReference type="Pfam" id="PF00089">
    <property type="entry name" value="Trypsin"/>
    <property type="match status" value="1"/>
</dbReference>
<dbReference type="InterPro" id="IPR001254">
    <property type="entry name" value="Trypsin_dom"/>
</dbReference>
<protein>
    <recommendedName>
        <fullName evidence="2">Peptidase S1 domain-containing protein</fullName>
    </recommendedName>
</protein>
<name>A0A1B6LKX1_9HEMI</name>
<gene>
    <name evidence="3" type="ORF">g.19992</name>
</gene>
<keyword evidence="1" id="KW-1015">Disulfide bond</keyword>
<feature type="non-terminal residue" evidence="3">
    <location>
        <position position="1"/>
    </location>
</feature>
<dbReference type="AlphaFoldDB" id="A0A1B6LKX1"/>
<dbReference type="PANTHER" id="PTHR24253">
    <property type="entry name" value="TRANSMEMBRANE PROTEASE SERINE"/>
    <property type="match status" value="1"/>
</dbReference>
<dbReference type="InterPro" id="IPR009003">
    <property type="entry name" value="Peptidase_S1_PA"/>
</dbReference>
<evidence type="ECO:0000259" key="2">
    <source>
        <dbReference type="PROSITE" id="PS50240"/>
    </source>
</evidence>
<dbReference type="PRINTS" id="PR00722">
    <property type="entry name" value="CHYMOTRYPSIN"/>
</dbReference>
<dbReference type="SMART" id="SM00020">
    <property type="entry name" value="Tryp_SPc"/>
    <property type="match status" value="1"/>
</dbReference>
<dbReference type="GO" id="GO:0006508">
    <property type="term" value="P:proteolysis"/>
    <property type="evidence" value="ECO:0007669"/>
    <property type="project" value="InterPro"/>
</dbReference>